<evidence type="ECO:0000259" key="1">
    <source>
        <dbReference type="Pfam" id="PF00646"/>
    </source>
</evidence>
<dbReference type="EMBL" id="JBBBZM010000201">
    <property type="protein sequence ID" value="KAL0631899.1"/>
    <property type="molecule type" value="Genomic_DNA"/>
</dbReference>
<keyword evidence="3" id="KW-1185">Reference proteome</keyword>
<comment type="caution">
    <text evidence="2">The sequence shown here is derived from an EMBL/GenBank/DDBJ whole genome shotgun (WGS) entry which is preliminary data.</text>
</comment>
<dbReference type="InterPro" id="IPR036047">
    <property type="entry name" value="F-box-like_dom_sf"/>
</dbReference>
<evidence type="ECO:0000313" key="3">
    <source>
        <dbReference type="Proteomes" id="UP001447188"/>
    </source>
</evidence>
<protein>
    <recommendedName>
        <fullName evidence="1">F-box domain-containing protein</fullName>
    </recommendedName>
</protein>
<sequence>MPIAGDLSHLAVSSLIDISLITPLPLMGDEDEGLYIISNKLLGLTHELLDSAASSADSVAMQRPSVLELTPPPSPVPSKTPAMLPMELVCLVLDFVNPRDQHTFAAASKVCRQWYFAATSYLNYIKFVTIISPSSTNVKYSPLSSFIRRLDLSHIIHEGKPSFTARLLRRTHGSLEEFVAPQASFAYICLVALGHCKKLRLLDLSLVSQSISLEALFAHIQDLPNLLTLKFPRSSIFDRGKVEFRWPAQIEKFSLAGGISNSFLITATIPTTLRELQISHCPFTKDAGIKNLLNRLSQQLTSLSIGYGIPCLPYNALDKIFVICPNLTKLLVAVDYISCHMFDEENTPVGHPLRRLDLESSGNLGVEHKVTPDEVFIAVAEERLSELRIVRVSIRLGWMTRNRSNMMDLVDLLEAKSEERGVSRKEDEIFGVWEFDSASEVERETFRGFLG</sequence>
<accession>A0ABR3G7H9</accession>
<dbReference type="Gene3D" id="3.80.10.10">
    <property type="entry name" value="Ribonuclease Inhibitor"/>
    <property type="match status" value="1"/>
</dbReference>
<dbReference type="SUPFAM" id="SSF81383">
    <property type="entry name" value="F-box domain"/>
    <property type="match status" value="1"/>
</dbReference>
<dbReference type="InterPro" id="IPR032675">
    <property type="entry name" value="LRR_dom_sf"/>
</dbReference>
<dbReference type="InterPro" id="IPR001810">
    <property type="entry name" value="F-box_dom"/>
</dbReference>
<dbReference type="Pfam" id="PF00646">
    <property type="entry name" value="F-box"/>
    <property type="match status" value="1"/>
</dbReference>
<feature type="domain" description="F-box" evidence="1">
    <location>
        <begin position="84"/>
        <end position="124"/>
    </location>
</feature>
<proteinExistence type="predicted"/>
<dbReference type="Proteomes" id="UP001447188">
    <property type="component" value="Unassembled WGS sequence"/>
</dbReference>
<gene>
    <name evidence="2" type="ORF">Q9L58_009215</name>
</gene>
<reference evidence="2 3" key="1">
    <citation type="submission" date="2024-02" db="EMBL/GenBank/DDBJ databases">
        <title>Discinaceae phylogenomics.</title>
        <authorList>
            <person name="Dirks A.C."/>
            <person name="James T.Y."/>
        </authorList>
    </citation>
    <scope>NUCLEOTIDE SEQUENCE [LARGE SCALE GENOMIC DNA]</scope>
    <source>
        <strain evidence="2 3">ACD0624</strain>
    </source>
</reference>
<dbReference type="SUPFAM" id="SSF52047">
    <property type="entry name" value="RNI-like"/>
    <property type="match status" value="1"/>
</dbReference>
<organism evidence="2 3">
    <name type="scientific">Discina gigas</name>
    <dbReference type="NCBI Taxonomy" id="1032678"/>
    <lineage>
        <taxon>Eukaryota</taxon>
        <taxon>Fungi</taxon>
        <taxon>Dikarya</taxon>
        <taxon>Ascomycota</taxon>
        <taxon>Pezizomycotina</taxon>
        <taxon>Pezizomycetes</taxon>
        <taxon>Pezizales</taxon>
        <taxon>Discinaceae</taxon>
        <taxon>Discina</taxon>
    </lineage>
</organism>
<evidence type="ECO:0000313" key="2">
    <source>
        <dbReference type="EMBL" id="KAL0631899.1"/>
    </source>
</evidence>
<name>A0ABR3G7H9_9PEZI</name>